<keyword evidence="2" id="KW-1185">Reference proteome</keyword>
<reference evidence="1 2" key="1">
    <citation type="journal article" date="2019" name="Commun. Biol.">
        <title>The bagworm genome reveals a unique fibroin gene that provides high tensile strength.</title>
        <authorList>
            <person name="Kono N."/>
            <person name="Nakamura H."/>
            <person name="Ohtoshi R."/>
            <person name="Tomita M."/>
            <person name="Numata K."/>
            <person name="Arakawa K."/>
        </authorList>
    </citation>
    <scope>NUCLEOTIDE SEQUENCE [LARGE SCALE GENOMIC DNA]</scope>
</reference>
<gene>
    <name evidence="1" type="ORF">EVAR_30071_1</name>
</gene>
<dbReference type="AlphaFoldDB" id="A0A4C1XA69"/>
<dbReference type="Proteomes" id="UP000299102">
    <property type="component" value="Unassembled WGS sequence"/>
</dbReference>
<evidence type="ECO:0000313" key="2">
    <source>
        <dbReference type="Proteomes" id="UP000299102"/>
    </source>
</evidence>
<organism evidence="1 2">
    <name type="scientific">Eumeta variegata</name>
    <name type="common">Bagworm moth</name>
    <name type="synonym">Eumeta japonica</name>
    <dbReference type="NCBI Taxonomy" id="151549"/>
    <lineage>
        <taxon>Eukaryota</taxon>
        <taxon>Metazoa</taxon>
        <taxon>Ecdysozoa</taxon>
        <taxon>Arthropoda</taxon>
        <taxon>Hexapoda</taxon>
        <taxon>Insecta</taxon>
        <taxon>Pterygota</taxon>
        <taxon>Neoptera</taxon>
        <taxon>Endopterygota</taxon>
        <taxon>Lepidoptera</taxon>
        <taxon>Glossata</taxon>
        <taxon>Ditrysia</taxon>
        <taxon>Tineoidea</taxon>
        <taxon>Psychidae</taxon>
        <taxon>Oiketicinae</taxon>
        <taxon>Eumeta</taxon>
    </lineage>
</organism>
<protein>
    <submittedName>
        <fullName evidence="1">Uncharacterized protein</fullName>
    </submittedName>
</protein>
<proteinExistence type="predicted"/>
<name>A0A4C1XA69_EUMVA</name>
<dbReference type="EMBL" id="BGZK01000771">
    <property type="protein sequence ID" value="GBP59802.1"/>
    <property type="molecule type" value="Genomic_DNA"/>
</dbReference>
<comment type="caution">
    <text evidence="1">The sequence shown here is derived from an EMBL/GenBank/DDBJ whole genome shotgun (WGS) entry which is preliminary data.</text>
</comment>
<sequence length="124" mass="13368">MNSGGSELDAPKSTVATSGLGNPDIKYLLLDRIQQRTPQTVNNPVKANFVNKHKTANAYLLKNVLRITFSVTRARSCDVHENALSAPSLPAHVSHGRLESVVDLSSKCCVKATDCTISRLPVTP</sequence>
<evidence type="ECO:0000313" key="1">
    <source>
        <dbReference type="EMBL" id="GBP59802.1"/>
    </source>
</evidence>
<accession>A0A4C1XA69</accession>